<dbReference type="InterPro" id="IPR001965">
    <property type="entry name" value="Znf_PHD"/>
</dbReference>
<keyword evidence="2" id="KW-0597">Phosphoprotein</keyword>
<dbReference type="FunFam" id="3.30.40.10:FF:000042">
    <property type="entry name" value="protein AF-10 isoform X1"/>
    <property type="match status" value="1"/>
</dbReference>
<name>A0AA88KW00_ARTSF</name>
<accession>A0AA88KW00</accession>
<comment type="subcellular location">
    <subcellularLocation>
        <location evidence="1">Nucleus</location>
    </subcellularLocation>
</comment>
<dbReference type="InterPro" id="IPR019787">
    <property type="entry name" value="Znf_PHD-finger"/>
</dbReference>
<sequence>MKELIGGCCVCADEQGWNENPLVYCDGSDCNVAVHQACYGIVSVPSGEWFCRRCESQEKSSKVRCELCPSRYGALKRADTGGWAHVICALYIPEVRFGNVSTMEPIIVAHIPPDRFEKKCYICESTGREAKAQSGACMQCNRSGCNRSFHVTCGQMEGLLCEEAGNHGDNVKYNGYCNHHLSKVKRSHNVKFIPPFKPVLHRSSSPESSPGKGSPTQFGLTVVKDKKRKSIKRPSSAGSVGSSSSLGKSSSGDLISSSVIVEPSSSASVSVSDLSPPEEKPPIPGGWIPIPEAGGEENSDAPLNIVINNVTSDHSGPVVSNSGETIEVKTEPEQERDVLREAIKEIENEAKKKENKNRKKRAPTPTELITGSANEEVSSESNNNLLQVPQTVRTVSPLIISTAGMVHVTKVSEKHGKLREVDDSPSKKESKKRGRPPKSSKATSPVNGSNYDSEHSSGSDTESNAKKKKKLISDKQSDSLTNGLHTAPHMLGNHLNSSNKFSQLMMDSLKDDVDRRNEEELISTGTTSSAPVPNGVTAPVGAPLVGVPLPGKKSIASIPRGPASNLEELLELQWQQGSNLLMEQAQSFDIADLLSLLHTIRMENTRLEEQFSQLQQRRDHLLSMQARLSLPLQYAPSVLPQSTTPAHQSSSSTRERRHSDYMPPPAHSGPVENGYDSVLRSSSVVVAHERVAASPVIVSGNSGVISNSTSLRHSSHGHYDDRSPINRNLVSPGAAHSASIARSTSNTPEILRSGTPQQAFSSMYQVVSPVGQGPPAAHGASLQSTATGVSVVTNQSQYQQFGRRDIPRGESMPRAHDRRLYLR</sequence>
<evidence type="ECO:0000256" key="1">
    <source>
        <dbReference type="ARBA" id="ARBA00004123"/>
    </source>
</evidence>
<feature type="region of interest" description="Disordered" evidence="10">
    <location>
        <begin position="410"/>
        <end position="497"/>
    </location>
</feature>
<evidence type="ECO:0000256" key="6">
    <source>
        <dbReference type="ARBA" id="ARBA00022833"/>
    </source>
</evidence>
<keyword evidence="6" id="KW-0862">Zinc</keyword>
<dbReference type="Pfam" id="PF13832">
    <property type="entry name" value="zf-HC5HC2H_2"/>
    <property type="match status" value="1"/>
</dbReference>
<dbReference type="Pfam" id="PF13831">
    <property type="entry name" value="PHD_2"/>
    <property type="match status" value="1"/>
</dbReference>
<dbReference type="InterPro" id="IPR011011">
    <property type="entry name" value="Znf_FYVE_PHD"/>
</dbReference>
<dbReference type="InterPro" id="IPR034732">
    <property type="entry name" value="EPHD"/>
</dbReference>
<dbReference type="GO" id="GO:0031491">
    <property type="term" value="F:nucleosome binding"/>
    <property type="evidence" value="ECO:0007669"/>
    <property type="project" value="TreeGrafter"/>
</dbReference>
<evidence type="ECO:0000256" key="8">
    <source>
        <dbReference type="PROSITE-ProRule" id="PRU00146"/>
    </source>
</evidence>
<evidence type="ECO:0000256" key="3">
    <source>
        <dbReference type="ARBA" id="ARBA00022723"/>
    </source>
</evidence>
<feature type="compositionally biased region" description="Low complexity" evidence="10">
    <location>
        <begin position="372"/>
        <end position="382"/>
    </location>
</feature>
<feature type="compositionally biased region" description="Polar residues" evidence="10">
    <location>
        <begin position="740"/>
        <end position="753"/>
    </location>
</feature>
<feature type="region of interest" description="Disordered" evidence="10">
    <location>
        <begin position="637"/>
        <end position="675"/>
    </location>
</feature>
<dbReference type="GO" id="GO:0005634">
    <property type="term" value="C:nucleus"/>
    <property type="evidence" value="ECO:0007669"/>
    <property type="project" value="UniProtKB-SubCell"/>
</dbReference>
<feature type="compositionally biased region" description="Polar residues" evidence="10">
    <location>
        <begin position="314"/>
        <end position="324"/>
    </location>
</feature>
<dbReference type="GO" id="GO:0006357">
    <property type="term" value="P:regulation of transcription by RNA polymerase II"/>
    <property type="evidence" value="ECO:0007669"/>
    <property type="project" value="TreeGrafter"/>
</dbReference>
<gene>
    <name evidence="13" type="ORF">QYM36_015942</name>
</gene>
<feature type="coiled-coil region" evidence="9">
    <location>
        <begin position="597"/>
        <end position="624"/>
    </location>
</feature>
<evidence type="ECO:0000256" key="10">
    <source>
        <dbReference type="SAM" id="MobiDB-lite"/>
    </source>
</evidence>
<evidence type="ECO:0000256" key="7">
    <source>
        <dbReference type="ARBA" id="ARBA00023242"/>
    </source>
</evidence>
<evidence type="ECO:0000256" key="9">
    <source>
        <dbReference type="SAM" id="Coils"/>
    </source>
</evidence>
<dbReference type="PROSITE" id="PS51805">
    <property type="entry name" value="EPHD"/>
    <property type="match status" value="1"/>
</dbReference>
<dbReference type="InterPro" id="IPR049773">
    <property type="entry name" value="AF10-like_CC"/>
</dbReference>
<feature type="compositionally biased region" description="Low complexity" evidence="10">
    <location>
        <begin position="235"/>
        <end position="253"/>
    </location>
</feature>
<dbReference type="CDD" id="cd15574">
    <property type="entry name" value="PHD_AF10_AF17"/>
    <property type="match status" value="1"/>
</dbReference>
<feature type="compositionally biased region" description="Basic residues" evidence="10">
    <location>
        <begin position="429"/>
        <end position="438"/>
    </location>
</feature>
<dbReference type="InterPro" id="IPR049781">
    <property type="entry name" value="AF10/AF17_PHD"/>
</dbReference>
<dbReference type="CDD" id="cd15672">
    <property type="entry name" value="ePHD_AF10_like"/>
    <property type="match status" value="1"/>
</dbReference>
<dbReference type="EMBL" id="JAVRJZ010000020">
    <property type="protein sequence ID" value="KAK2705747.1"/>
    <property type="molecule type" value="Genomic_DNA"/>
</dbReference>
<feature type="region of interest" description="Disordered" evidence="10">
    <location>
        <begin position="349"/>
        <end position="382"/>
    </location>
</feature>
<evidence type="ECO:0000313" key="14">
    <source>
        <dbReference type="Proteomes" id="UP001187531"/>
    </source>
</evidence>
<protein>
    <recommendedName>
        <fullName evidence="15">Protein AF-10</fullName>
    </recommendedName>
</protein>
<dbReference type="GO" id="GO:0042393">
    <property type="term" value="F:histone binding"/>
    <property type="evidence" value="ECO:0007669"/>
    <property type="project" value="UniProtKB-ARBA"/>
</dbReference>
<dbReference type="AlphaFoldDB" id="A0AA88KW00"/>
<feature type="region of interest" description="Disordered" evidence="10">
    <location>
        <begin position="314"/>
        <end position="334"/>
    </location>
</feature>
<reference evidence="13" key="1">
    <citation type="submission" date="2023-07" db="EMBL/GenBank/DDBJ databases">
        <title>Chromosome-level genome assembly of Artemia franciscana.</title>
        <authorList>
            <person name="Jo E."/>
        </authorList>
    </citation>
    <scope>NUCLEOTIDE SEQUENCE</scope>
    <source>
        <tissue evidence="13">Whole body</tissue>
    </source>
</reference>
<keyword evidence="4" id="KW-0677">Repeat</keyword>
<evidence type="ECO:0000256" key="5">
    <source>
        <dbReference type="ARBA" id="ARBA00022771"/>
    </source>
</evidence>
<evidence type="ECO:0000256" key="4">
    <source>
        <dbReference type="ARBA" id="ARBA00022737"/>
    </source>
</evidence>
<keyword evidence="5 8" id="KW-0863">Zinc-finger</keyword>
<dbReference type="InterPro" id="IPR050701">
    <property type="entry name" value="Histone_Mod_Regulator"/>
</dbReference>
<organism evidence="13 14">
    <name type="scientific">Artemia franciscana</name>
    <name type="common">Brine shrimp</name>
    <name type="synonym">Artemia sanfranciscana</name>
    <dbReference type="NCBI Taxonomy" id="6661"/>
    <lineage>
        <taxon>Eukaryota</taxon>
        <taxon>Metazoa</taxon>
        <taxon>Ecdysozoa</taxon>
        <taxon>Arthropoda</taxon>
        <taxon>Crustacea</taxon>
        <taxon>Branchiopoda</taxon>
        <taxon>Anostraca</taxon>
        <taxon>Artemiidae</taxon>
        <taxon>Artemia</taxon>
    </lineage>
</organism>
<dbReference type="PROSITE" id="PS01359">
    <property type="entry name" value="ZF_PHD_1"/>
    <property type="match status" value="1"/>
</dbReference>
<feature type="compositionally biased region" description="Low complexity" evidence="10">
    <location>
        <begin position="266"/>
        <end position="275"/>
    </location>
</feature>
<evidence type="ECO:0008006" key="15">
    <source>
        <dbReference type="Google" id="ProtNLM"/>
    </source>
</evidence>
<feature type="compositionally biased region" description="Polar residues" evidence="10">
    <location>
        <begin position="639"/>
        <end position="652"/>
    </location>
</feature>
<feature type="compositionally biased region" description="Basic and acidic residues" evidence="10">
    <location>
        <begin position="410"/>
        <end position="428"/>
    </location>
</feature>
<comment type="caution">
    <text evidence="13">The sequence shown here is derived from an EMBL/GenBank/DDBJ whole genome shotgun (WGS) entry which is preliminary data.</text>
</comment>
<dbReference type="PANTHER" id="PTHR13793:SF164">
    <property type="entry name" value="ALHAMBRA, ISOFORM P"/>
    <property type="match status" value="1"/>
</dbReference>
<dbReference type="PANTHER" id="PTHR13793">
    <property type="entry name" value="PHD FINGER PROTEINS"/>
    <property type="match status" value="1"/>
</dbReference>
<feature type="domain" description="PHD-type" evidence="11">
    <location>
        <begin position="5"/>
        <end position="57"/>
    </location>
</feature>
<dbReference type="Gene3D" id="3.30.40.10">
    <property type="entry name" value="Zinc/RING finger domain, C3HC4 (zinc finger)"/>
    <property type="match status" value="2"/>
</dbReference>
<feature type="compositionally biased region" description="Basic residues" evidence="10">
    <location>
        <begin position="353"/>
        <end position="362"/>
    </location>
</feature>
<keyword evidence="7" id="KW-0539">Nucleus</keyword>
<feature type="compositionally biased region" description="Low complexity" evidence="10">
    <location>
        <begin position="203"/>
        <end position="215"/>
    </location>
</feature>
<dbReference type="GO" id="GO:0008270">
    <property type="term" value="F:zinc ion binding"/>
    <property type="evidence" value="ECO:0007669"/>
    <property type="project" value="UniProtKB-KW"/>
</dbReference>
<evidence type="ECO:0000259" key="12">
    <source>
        <dbReference type="PROSITE" id="PS51805"/>
    </source>
</evidence>
<dbReference type="CDD" id="cd20901">
    <property type="entry name" value="CC_AF10"/>
    <property type="match status" value="1"/>
</dbReference>
<proteinExistence type="predicted"/>
<evidence type="ECO:0000313" key="13">
    <source>
        <dbReference type="EMBL" id="KAK2705747.1"/>
    </source>
</evidence>
<dbReference type="SUPFAM" id="SSF57903">
    <property type="entry name" value="FYVE/PHD zinc finger"/>
    <property type="match status" value="1"/>
</dbReference>
<feature type="region of interest" description="Disordered" evidence="10">
    <location>
        <begin position="200"/>
        <end position="253"/>
    </location>
</feature>
<keyword evidence="9" id="KW-0175">Coiled coil</keyword>
<dbReference type="SMART" id="SM00249">
    <property type="entry name" value="PHD"/>
    <property type="match status" value="2"/>
</dbReference>
<feature type="region of interest" description="Disordered" evidence="10">
    <location>
        <begin position="708"/>
        <end position="753"/>
    </location>
</feature>
<feature type="region of interest" description="Disordered" evidence="10">
    <location>
        <begin position="798"/>
        <end position="823"/>
    </location>
</feature>
<feature type="compositionally biased region" description="Basic and acidic residues" evidence="10">
    <location>
        <begin position="802"/>
        <end position="823"/>
    </location>
</feature>
<dbReference type="PROSITE" id="PS50016">
    <property type="entry name" value="ZF_PHD_2"/>
    <property type="match status" value="1"/>
</dbReference>
<keyword evidence="14" id="KW-1185">Reference proteome</keyword>
<dbReference type="InterPro" id="IPR013083">
    <property type="entry name" value="Znf_RING/FYVE/PHD"/>
</dbReference>
<feature type="region of interest" description="Disordered" evidence="10">
    <location>
        <begin position="266"/>
        <end position="286"/>
    </location>
</feature>
<dbReference type="InterPro" id="IPR019786">
    <property type="entry name" value="Zinc_finger_PHD-type_CS"/>
</dbReference>
<evidence type="ECO:0000259" key="11">
    <source>
        <dbReference type="PROSITE" id="PS50016"/>
    </source>
</evidence>
<evidence type="ECO:0000256" key="2">
    <source>
        <dbReference type="ARBA" id="ARBA00022553"/>
    </source>
</evidence>
<feature type="compositionally biased region" description="Polar residues" evidence="10">
    <location>
        <begin position="442"/>
        <end position="451"/>
    </location>
</feature>
<dbReference type="FunFam" id="3.30.40.10:FF:000053">
    <property type="entry name" value="protein AF-10 isoform X2"/>
    <property type="match status" value="1"/>
</dbReference>
<dbReference type="Proteomes" id="UP001187531">
    <property type="component" value="Unassembled WGS sequence"/>
</dbReference>
<feature type="domain" description="PHD-type" evidence="12">
    <location>
        <begin position="62"/>
        <end position="181"/>
    </location>
</feature>
<keyword evidence="3" id="KW-0479">Metal-binding</keyword>